<evidence type="ECO:0000313" key="6">
    <source>
        <dbReference type="Proteomes" id="UP000239685"/>
    </source>
</evidence>
<dbReference type="AlphaFoldDB" id="A0A855N4T8"/>
<feature type="domain" description="Type I restriction modification DNA specificity" evidence="4">
    <location>
        <begin position="179"/>
        <end position="333"/>
    </location>
</feature>
<dbReference type="InterPro" id="IPR044946">
    <property type="entry name" value="Restrct_endonuc_typeI_TRD_sf"/>
</dbReference>
<dbReference type="RefSeq" id="WP_141093031.1">
    <property type="nucleotide sequence ID" value="NZ_NIQH01000001.1"/>
</dbReference>
<comment type="similarity">
    <text evidence="1">Belongs to the type-I restriction system S methylase family.</text>
</comment>
<evidence type="ECO:0000259" key="4">
    <source>
        <dbReference type="Pfam" id="PF01420"/>
    </source>
</evidence>
<dbReference type="Pfam" id="PF01420">
    <property type="entry name" value="Methylase_S"/>
    <property type="match status" value="2"/>
</dbReference>
<dbReference type="InterPro" id="IPR000055">
    <property type="entry name" value="Restrct_endonuc_typeI_TRD"/>
</dbReference>
<dbReference type="Gene3D" id="3.90.220.20">
    <property type="entry name" value="DNA methylase specificity domains"/>
    <property type="match status" value="2"/>
</dbReference>
<dbReference type="SUPFAM" id="SSF116734">
    <property type="entry name" value="DNA methylase specificity domain"/>
    <property type="match status" value="2"/>
</dbReference>
<feature type="domain" description="Type I restriction modification DNA specificity" evidence="4">
    <location>
        <begin position="5"/>
        <end position="156"/>
    </location>
</feature>
<dbReference type="GO" id="GO:0003677">
    <property type="term" value="F:DNA binding"/>
    <property type="evidence" value="ECO:0007669"/>
    <property type="project" value="UniProtKB-KW"/>
</dbReference>
<keyword evidence="2" id="KW-0680">Restriction system</keyword>
<gene>
    <name evidence="5" type="ORF">CDQ78_00985</name>
</gene>
<evidence type="ECO:0000256" key="3">
    <source>
        <dbReference type="ARBA" id="ARBA00023125"/>
    </source>
</evidence>
<keyword evidence="3" id="KW-0238">DNA-binding</keyword>
<evidence type="ECO:0000313" key="5">
    <source>
        <dbReference type="EMBL" id="PPB72977.1"/>
    </source>
</evidence>
<dbReference type="EMBL" id="NIQP01000001">
    <property type="protein sequence ID" value="PPB72977.1"/>
    <property type="molecule type" value="Genomic_DNA"/>
</dbReference>
<evidence type="ECO:0000256" key="1">
    <source>
        <dbReference type="ARBA" id="ARBA00010923"/>
    </source>
</evidence>
<proteinExistence type="inferred from homology"/>
<dbReference type="Proteomes" id="UP000239685">
    <property type="component" value="Unassembled WGS sequence"/>
</dbReference>
<evidence type="ECO:0000256" key="2">
    <source>
        <dbReference type="ARBA" id="ARBA00022747"/>
    </source>
</evidence>
<reference evidence="5 6" key="1">
    <citation type="submission" date="2017-06" db="EMBL/GenBank/DDBJ databases">
        <title>Updating the genomic taxonomy and epidemiology of Campylobacter hyointestinalis; discovery in New Zealand farmed ruminants.</title>
        <authorList>
            <person name="Wilkinson D.A."/>
            <person name="Fayaz A."/>
            <person name="Biggs P.J."/>
            <person name="Midwinter A.C."/>
        </authorList>
    </citation>
    <scope>NUCLEOTIDE SEQUENCE [LARGE SCALE GENOMIC DNA]</scope>
    <source>
        <strain evidence="5 6">S1614a</strain>
    </source>
</reference>
<accession>A0A855N4T8</accession>
<dbReference type="GO" id="GO:0009307">
    <property type="term" value="P:DNA restriction-modification system"/>
    <property type="evidence" value="ECO:0007669"/>
    <property type="project" value="UniProtKB-KW"/>
</dbReference>
<sequence>MINSSEWMEFKISDLFYIERGTRFVKSKRKSGELPLVTAGELNQGVAEFIAYDDELKIYENHLTIDMFCNCFYRDYKFLCDDNILVLFSKNTFSNKALLFISSIINKHKIRFSFAKQFRQKDFNELKIYLPIATNGKIDFDFMENFIDKIEQKQREILEFYKQRKKDIGGGYELNSRIWQEFKIGDLFLVKNNPQLNKSSFNFSKNGEYPYFTRTVFNNGILSYVDYLDEEHKIKGNSIAVGMIAMKFFYMKQDFYAGQFTKTIYPKFDNFNDKIAKYFISIFNKNSPLYLKNFVVKDFEKDFTNTTIKLPITKNGEIDFDFMENFIKAISKECIKGVDSYLVKNIVLQKK</sequence>
<name>A0A855N4T8_CAMHY</name>
<protein>
    <recommendedName>
        <fullName evidence="4">Type I restriction modification DNA specificity domain-containing protein</fullName>
    </recommendedName>
</protein>
<comment type="caution">
    <text evidence="5">The sequence shown here is derived from an EMBL/GenBank/DDBJ whole genome shotgun (WGS) entry which is preliminary data.</text>
</comment>
<organism evidence="5 6">
    <name type="scientific">Campylobacter hyointestinalis subsp. hyointestinalis</name>
    <dbReference type="NCBI Taxonomy" id="91352"/>
    <lineage>
        <taxon>Bacteria</taxon>
        <taxon>Pseudomonadati</taxon>
        <taxon>Campylobacterota</taxon>
        <taxon>Epsilonproteobacteria</taxon>
        <taxon>Campylobacterales</taxon>
        <taxon>Campylobacteraceae</taxon>
        <taxon>Campylobacter</taxon>
    </lineage>
</organism>